<dbReference type="InterPro" id="IPR013094">
    <property type="entry name" value="AB_hydrolase_3"/>
</dbReference>
<feature type="domain" description="Alpha/beta hydrolase fold-3" evidence="5">
    <location>
        <begin position="70"/>
        <end position="272"/>
    </location>
</feature>
<dbReference type="InterPro" id="IPR029058">
    <property type="entry name" value="AB_hydrolase_fold"/>
</dbReference>
<reference evidence="6 7" key="1">
    <citation type="submission" date="2021-03" db="EMBL/GenBank/DDBJ databases">
        <title>Antimicrobial resistance genes in bacteria isolated from Japanese honey, and their potential for conferring macrolide and lincosamide resistance in the American foulbrood pathogen Paenibacillus larvae.</title>
        <authorList>
            <person name="Okamoto M."/>
            <person name="Kumagai M."/>
            <person name="Kanamori H."/>
            <person name="Takamatsu D."/>
        </authorList>
    </citation>
    <scope>NUCLEOTIDE SEQUENCE [LARGE SCALE GENOMIC DNA]</scope>
    <source>
        <strain evidence="6 7">J21TS3</strain>
    </source>
</reference>
<dbReference type="EMBL" id="BORW01000058">
    <property type="protein sequence ID" value="GIO70335.1"/>
    <property type="molecule type" value="Genomic_DNA"/>
</dbReference>
<keyword evidence="2 6" id="KW-0378">Hydrolase</keyword>
<dbReference type="Proteomes" id="UP000680638">
    <property type="component" value="Unassembled WGS sequence"/>
</dbReference>
<sequence>MSREQRKIVDNMLRGPKPSRPQTVEEMRANFAAMMAAMNVPAGVRTTPTTLGNRPGVSVAPAQDVRPGIILYFHGGSYIMGSPYTAMSLTANLVDRTCIRSVSLDYRLAPEHPFPAALEDALAAYRELLDNGAPAASVAFAGDSAGGGIAVSTCLMARDAGLPMPAAVVTFSPGLDKTHSGASMDSKMGIDPFFTREGFALTDELYLAGQDPNHELVSPARFADLAGFPPVLLQVGTNELLLDDSTQFTDRARAAGVDVILDVTADVPHVFQAFTGILDEADQALDRAAQFITQHLR</sequence>
<comment type="similarity">
    <text evidence="1">Belongs to the 'GDXG' lipolytic enzyme family.</text>
</comment>
<name>A0ABQ4M471_9BACL</name>
<dbReference type="InterPro" id="IPR033140">
    <property type="entry name" value="Lipase_GDXG_put_SER_AS"/>
</dbReference>
<evidence type="ECO:0000259" key="5">
    <source>
        <dbReference type="Pfam" id="PF07859"/>
    </source>
</evidence>
<dbReference type="InterPro" id="IPR050300">
    <property type="entry name" value="GDXG_lipolytic_enzyme"/>
</dbReference>
<feature type="region of interest" description="Disordered" evidence="4">
    <location>
        <begin position="1"/>
        <end position="20"/>
    </location>
</feature>
<accession>A0ABQ4M471</accession>
<evidence type="ECO:0000256" key="4">
    <source>
        <dbReference type="SAM" id="MobiDB-lite"/>
    </source>
</evidence>
<dbReference type="Gene3D" id="3.40.50.1820">
    <property type="entry name" value="alpha/beta hydrolase"/>
    <property type="match status" value="1"/>
</dbReference>
<feature type="active site" evidence="3">
    <location>
        <position position="144"/>
    </location>
</feature>
<dbReference type="PROSITE" id="PS01174">
    <property type="entry name" value="LIPASE_GDXG_SER"/>
    <property type="match status" value="1"/>
</dbReference>
<organism evidence="6 7">
    <name type="scientific">Paenibacillus cookii</name>
    <dbReference type="NCBI Taxonomy" id="157839"/>
    <lineage>
        <taxon>Bacteria</taxon>
        <taxon>Bacillati</taxon>
        <taxon>Bacillota</taxon>
        <taxon>Bacilli</taxon>
        <taxon>Bacillales</taxon>
        <taxon>Paenibacillaceae</taxon>
        <taxon>Paenibacillus</taxon>
    </lineage>
</organism>
<gene>
    <name evidence="6" type="ORF">J21TS3_51560</name>
</gene>
<evidence type="ECO:0000256" key="1">
    <source>
        <dbReference type="ARBA" id="ARBA00010515"/>
    </source>
</evidence>
<dbReference type="GO" id="GO:0016787">
    <property type="term" value="F:hydrolase activity"/>
    <property type="evidence" value="ECO:0007669"/>
    <property type="project" value="UniProtKB-KW"/>
</dbReference>
<proteinExistence type="inferred from homology"/>
<dbReference type="PANTHER" id="PTHR48081">
    <property type="entry name" value="AB HYDROLASE SUPERFAMILY PROTEIN C4A8.06C"/>
    <property type="match status" value="1"/>
</dbReference>
<keyword evidence="7" id="KW-1185">Reference proteome</keyword>
<comment type="caution">
    <text evidence="6">The sequence shown here is derived from an EMBL/GenBank/DDBJ whole genome shotgun (WGS) entry which is preliminary data.</text>
</comment>
<dbReference type="PANTHER" id="PTHR48081:SF30">
    <property type="entry name" value="ACETYL-HYDROLASE LIPR-RELATED"/>
    <property type="match status" value="1"/>
</dbReference>
<dbReference type="Pfam" id="PF07859">
    <property type="entry name" value="Abhydrolase_3"/>
    <property type="match status" value="1"/>
</dbReference>
<protein>
    <submittedName>
        <fullName evidence="6">Alpha/beta hydrolase</fullName>
    </submittedName>
</protein>
<evidence type="ECO:0000313" key="7">
    <source>
        <dbReference type="Proteomes" id="UP000680638"/>
    </source>
</evidence>
<dbReference type="RefSeq" id="WP_212953030.1">
    <property type="nucleotide sequence ID" value="NZ_BORW01000058.1"/>
</dbReference>
<evidence type="ECO:0000313" key="6">
    <source>
        <dbReference type="EMBL" id="GIO70335.1"/>
    </source>
</evidence>
<evidence type="ECO:0000256" key="3">
    <source>
        <dbReference type="PROSITE-ProRule" id="PRU10038"/>
    </source>
</evidence>
<dbReference type="SUPFAM" id="SSF53474">
    <property type="entry name" value="alpha/beta-Hydrolases"/>
    <property type="match status" value="1"/>
</dbReference>
<evidence type="ECO:0000256" key="2">
    <source>
        <dbReference type="ARBA" id="ARBA00022801"/>
    </source>
</evidence>